<evidence type="ECO:0000313" key="2">
    <source>
        <dbReference type="EMBL" id="CAB3370292.1"/>
    </source>
</evidence>
<feature type="transmembrane region" description="Helical" evidence="1">
    <location>
        <begin position="99"/>
        <end position="120"/>
    </location>
</feature>
<accession>A0A8S1CQI3</accession>
<keyword evidence="1" id="KW-0472">Membrane</keyword>
<name>A0A8S1CQI3_9INSE</name>
<reference evidence="2 3" key="1">
    <citation type="submission" date="2020-04" db="EMBL/GenBank/DDBJ databases">
        <authorList>
            <person name="Alioto T."/>
            <person name="Alioto T."/>
            <person name="Gomez Garrido J."/>
        </authorList>
    </citation>
    <scope>NUCLEOTIDE SEQUENCE [LARGE SCALE GENOMIC DNA]</scope>
</reference>
<evidence type="ECO:0000256" key="1">
    <source>
        <dbReference type="SAM" id="Phobius"/>
    </source>
</evidence>
<feature type="transmembrane region" description="Helical" evidence="1">
    <location>
        <begin position="177"/>
        <end position="199"/>
    </location>
</feature>
<evidence type="ECO:0000313" key="3">
    <source>
        <dbReference type="Proteomes" id="UP000494165"/>
    </source>
</evidence>
<sequence>MISLVVNLHCICKLSDLSSRAKNAAAQTNKQALIWSSLNIVMATLDQSALTLVFGDYLGHSGLCRLVSFVRTLNIVIDSWMMVIFFLIMLSPYKRFPHAPYFMVLVAAIPLISDLVFPMKSLKIGPQMNICVYDEEARVRIFLHLLFVDQIPFMLSFLLSSLIMFNSIMKKSHLASGFAGLLMGLLMISTLSHVPYWLIPISTRAITKDIIGHAFYFDLLGSMIERIIAWEAVPLIVLKAQTCFVALSNAIVDNVLSRQDPQLEVVELEELEQPTFNLAVVKTDRTDL</sequence>
<feature type="transmembrane region" description="Helical" evidence="1">
    <location>
        <begin position="75"/>
        <end position="93"/>
    </location>
</feature>
<keyword evidence="3" id="KW-1185">Reference proteome</keyword>
<keyword evidence="1" id="KW-0812">Transmembrane</keyword>
<dbReference type="Proteomes" id="UP000494165">
    <property type="component" value="Unassembled WGS sequence"/>
</dbReference>
<dbReference type="AlphaFoldDB" id="A0A8S1CQI3"/>
<keyword evidence="1" id="KW-1133">Transmembrane helix</keyword>
<protein>
    <submittedName>
        <fullName evidence="2">Uncharacterized protein</fullName>
    </submittedName>
</protein>
<organism evidence="2 3">
    <name type="scientific">Cloeon dipterum</name>
    <dbReference type="NCBI Taxonomy" id="197152"/>
    <lineage>
        <taxon>Eukaryota</taxon>
        <taxon>Metazoa</taxon>
        <taxon>Ecdysozoa</taxon>
        <taxon>Arthropoda</taxon>
        <taxon>Hexapoda</taxon>
        <taxon>Insecta</taxon>
        <taxon>Pterygota</taxon>
        <taxon>Palaeoptera</taxon>
        <taxon>Ephemeroptera</taxon>
        <taxon>Pisciforma</taxon>
        <taxon>Baetidae</taxon>
        <taxon>Cloeon</taxon>
    </lineage>
</organism>
<gene>
    <name evidence="2" type="ORF">CLODIP_2_CD10652</name>
</gene>
<dbReference type="EMBL" id="CADEPI010000052">
    <property type="protein sequence ID" value="CAB3370292.1"/>
    <property type="molecule type" value="Genomic_DNA"/>
</dbReference>
<feature type="transmembrane region" description="Helical" evidence="1">
    <location>
        <begin position="141"/>
        <end position="165"/>
    </location>
</feature>
<proteinExistence type="predicted"/>
<comment type="caution">
    <text evidence="2">The sequence shown here is derived from an EMBL/GenBank/DDBJ whole genome shotgun (WGS) entry which is preliminary data.</text>
</comment>